<dbReference type="Pfam" id="PF05389">
    <property type="entry name" value="MecA"/>
    <property type="match status" value="1"/>
</dbReference>
<dbReference type="RefSeq" id="WP_213020517.1">
    <property type="nucleotide sequence ID" value="NZ_BORJ01000005.1"/>
</dbReference>
<organism evidence="3 4">
    <name type="scientific">Siminovitchia terrae</name>
    <name type="common">Bacillus terrae</name>
    <dbReference type="NCBI Taxonomy" id="1914933"/>
    <lineage>
        <taxon>Bacteria</taxon>
        <taxon>Bacillati</taxon>
        <taxon>Bacillota</taxon>
        <taxon>Bacilli</taxon>
        <taxon>Bacillales</taxon>
        <taxon>Bacillaceae</taxon>
        <taxon>Siminovitchia</taxon>
    </lineage>
</organism>
<reference evidence="3 4" key="1">
    <citation type="submission" date="2021-03" db="EMBL/GenBank/DDBJ databases">
        <title>Antimicrobial resistance genes in bacteria isolated from Japanese honey, and their potential for conferring macrolide and lincosamide resistance in the American foulbrood pathogen Paenibacillus larvae.</title>
        <authorList>
            <person name="Okamoto M."/>
            <person name="Kumagai M."/>
            <person name="Kanamori H."/>
            <person name="Takamatsu D."/>
        </authorList>
    </citation>
    <scope>NUCLEOTIDE SEQUENCE [LARGE SCALE GENOMIC DNA]</scope>
    <source>
        <strain evidence="3 4">J6TS1</strain>
    </source>
</reference>
<evidence type="ECO:0000256" key="1">
    <source>
        <dbReference type="ARBA" id="ARBA00005397"/>
    </source>
</evidence>
<evidence type="ECO:0000313" key="3">
    <source>
        <dbReference type="EMBL" id="GIN96510.1"/>
    </source>
</evidence>
<comment type="subunit">
    <text evidence="2">Homodimer.</text>
</comment>
<evidence type="ECO:0000256" key="2">
    <source>
        <dbReference type="ARBA" id="ARBA00011738"/>
    </source>
</evidence>
<name>A0ABQ4KY96_SIMTE</name>
<gene>
    <name evidence="3" type="ORF">J6TS1_23800</name>
</gene>
<keyword evidence="4" id="KW-1185">Reference proteome</keyword>
<accession>A0ABQ4KY96</accession>
<comment type="caution">
    <text evidence="3">The sequence shown here is derived from an EMBL/GenBank/DDBJ whole genome shotgun (WGS) entry which is preliminary data.</text>
</comment>
<dbReference type="Proteomes" id="UP000680670">
    <property type="component" value="Unassembled WGS sequence"/>
</dbReference>
<proteinExistence type="inferred from homology"/>
<dbReference type="PANTHER" id="PTHR39161:SF2">
    <property type="entry name" value="ADAPTER PROTEIN MECA 2"/>
    <property type="match status" value="1"/>
</dbReference>
<dbReference type="EMBL" id="BORJ01000005">
    <property type="protein sequence ID" value="GIN96510.1"/>
    <property type="molecule type" value="Genomic_DNA"/>
</dbReference>
<protein>
    <submittedName>
        <fullName evidence="3">Uncharacterized protein</fullName>
    </submittedName>
</protein>
<dbReference type="InterPro" id="IPR008681">
    <property type="entry name" value="Neg-reg_MecA"/>
</dbReference>
<sequence>MKLERISSNKIKYSITFEELTNKGFLQDELLRDSFVWDVLFDEMLDEASRIYELNDFGAVSIEIFSLTSRELVLILTLEEEEVWHDTIIKDELPEAEKDQGLLYRFEEFDHVILLVKRLASLNIDFASSTLFAFRDLYYIKMDGVSIIHDTIESLCSEYGEEAGVSEAYLEEYGVKIIDKKAFPLIDDHF</sequence>
<evidence type="ECO:0000313" key="4">
    <source>
        <dbReference type="Proteomes" id="UP000680670"/>
    </source>
</evidence>
<comment type="similarity">
    <text evidence="1">Belongs to the MecA family.</text>
</comment>
<dbReference type="PANTHER" id="PTHR39161">
    <property type="entry name" value="ADAPTER PROTEIN MECA"/>
    <property type="match status" value="1"/>
</dbReference>
<dbReference type="Gene3D" id="3.30.70.1950">
    <property type="match status" value="1"/>
</dbReference>
<dbReference type="InterPro" id="IPR038471">
    <property type="entry name" value="MecA_C_sf"/>
</dbReference>